<feature type="region of interest" description="Disordered" evidence="1">
    <location>
        <begin position="1"/>
        <end position="23"/>
    </location>
</feature>
<dbReference type="Proteomes" id="UP000827092">
    <property type="component" value="Unassembled WGS sequence"/>
</dbReference>
<dbReference type="AlphaFoldDB" id="A0AAV6VPK3"/>
<evidence type="ECO:0000313" key="2">
    <source>
        <dbReference type="EMBL" id="KAG8197799.1"/>
    </source>
</evidence>
<evidence type="ECO:0000313" key="3">
    <source>
        <dbReference type="Proteomes" id="UP000827092"/>
    </source>
</evidence>
<accession>A0AAV6VPK3</accession>
<gene>
    <name evidence="2" type="ORF">JTE90_006499</name>
</gene>
<evidence type="ECO:0000256" key="1">
    <source>
        <dbReference type="SAM" id="MobiDB-lite"/>
    </source>
</evidence>
<comment type="caution">
    <text evidence="2">The sequence shown here is derived from an EMBL/GenBank/DDBJ whole genome shotgun (WGS) entry which is preliminary data.</text>
</comment>
<protein>
    <submittedName>
        <fullName evidence="2">Uncharacterized protein</fullName>
    </submittedName>
</protein>
<sequence length="118" mass="13467">MKTTTQTTNPDSRTHSSRYNQNLITPSDRFGRQVGLWRGRFMCGNLFWSEVTTELPAKMHQGPRRAEDKHNCSNHTNGCTESNVTFLSKSGAPMHFVLLRPRVNRFAADFKCVSNFVC</sequence>
<organism evidence="2 3">
    <name type="scientific">Oedothorax gibbosus</name>
    <dbReference type="NCBI Taxonomy" id="931172"/>
    <lineage>
        <taxon>Eukaryota</taxon>
        <taxon>Metazoa</taxon>
        <taxon>Ecdysozoa</taxon>
        <taxon>Arthropoda</taxon>
        <taxon>Chelicerata</taxon>
        <taxon>Arachnida</taxon>
        <taxon>Araneae</taxon>
        <taxon>Araneomorphae</taxon>
        <taxon>Entelegynae</taxon>
        <taxon>Araneoidea</taxon>
        <taxon>Linyphiidae</taxon>
        <taxon>Erigoninae</taxon>
        <taxon>Oedothorax</taxon>
    </lineage>
</organism>
<dbReference type="EMBL" id="JAFNEN010000050">
    <property type="protein sequence ID" value="KAG8197799.1"/>
    <property type="molecule type" value="Genomic_DNA"/>
</dbReference>
<name>A0AAV6VPK3_9ARAC</name>
<reference evidence="2 3" key="1">
    <citation type="journal article" date="2022" name="Nat. Ecol. Evol.">
        <title>A masculinizing supergene underlies an exaggerated male reproductive morph in a spider.</title>
        <authorList>
            <person name="Hendrickx F."/>
            <person name="De Corte Z."/>
            <person name="Sonet G."/>
            <person name="Van Belleghem S.M."/>
            <person name="Kostlbacher S."/>
            <person name="Vangestel C."/>
        </authorList>
    </citation>
    <scope>NUCLEOTIDE SEQUENCE [LARGE SCALE GENOMIC DNA]</scope>
    <source>
        <strain evidence="2">W744_W776</strain>
    </source>
</reference>
<proteinExistence type="predicted"/>
<keyword evidence="3" id="KW-1185">Reference proteome</keyword>